<dbReference type="AlphaFoldDB" id="A0A195CSR0"/>
<evidence type="ECO:0000313" key="3">
    <source>
        <dbReference type="Proteomes" id="UP000078542"/>
    </source>
</evidence>
<sequence length="183" mass="19859">MVCDISRPLLARLRVLSATVVTEHRIGRTSVRLYYLHGPCHDVAYRGDGIFFPPRSSAISPEFLESTARFPNDSSPERREREREKEGEASADARRLGTRVRRPTGAQFGCQSTPHPKLDSSSSNESAVSVGSPSGTGGDSGMQRVGRGECGAPAPGESARRDGGIRCTWYRYLPLGTPSFYGA</sequence>
<reference evidence="2 3" key="1">
    <citation type="submission" date="2016-03" db="EMBL/GenBank/DDBJ databases">
        <title>Cyphomyrmex costatus WGS genome.</title>
        <authorList>
            <person name="Nygaard S."/>
            <person name="Hu H."/>
            <person name="Boomsma J."/>
            <person name="Zhang G."/>
        </authorList>
    </citation>
    <scope>NUCLEOTIDE SEQUENCE [LARGE SCALE GENOMIC DNA]</scope>
    <source>
        <strain evidence="2">MS0001</strain>
        <tissue evidence="2">Whole body</tissue>
    </source>
</reference>
<evidence type="ECO:0000256" key="1">
    <source>
        <dbReference type="SAM" id="MobiDB-lite"/>
    </source>
</evidence>
<gene>
    <name evidence="2" type="ORF">ALC62_05427</name>
</gene>
<dbReference type="EMBL" id="KQ977305">
    <property type="protein sequence ID" value="KYN03731.1"/>
    <property type="molecule type" value="Genomic_DNA"/>
</dbReference>
<organism evidence="2 3">
    <name type="scientific">Cyphomyrmex costatus</name>
    <dbReference type="NCBI Taxonomy" id="456900"/>
    <lineage>
        <taxon>Eukaryota</taxon>
        <taxon>Metazoa</taxon>
        <taxon>Ecdysozoa</taxon>
        <taxon>Arthropoda</taxon>
        <taxon>Hexapoda</taxon>
        <taxon>Insecta</taxon>
        <taxon>Pterygota</taxon>
        <taxon>Neoptera</taxon>
        <taxon>Endopterygota</taxon>
        <taxon>Hymenoptera</taxon>
        <taxon>Apocrita</taxon>
        <taxon>Aculeata</taxon>
        <taxon>Formicoidea</taxon>
        <taxon>Formicidae</taxon>
        <taxon>Myrmicinae</taxon>
        <taxon>Cyphomyrmex</taxon>
    </lineage>
</organism>
<accession>A0A195CSR0</accession>
<protein>
    <submittedName>
        <fullName evidence="2">Uncharacterized protein</fullName>
    </submittedName>
</protein>
<proteinExistence type="predicted"/>
<feature type="region of interest" description="Disordered" evidence="1">
    <location>
        <begin position="62"/>
        <end position="161"/>
    </location>
</feature>
<dbReference type="Proteomes" id="UP000078542">
    <property type="component" value="Unassembled WGS sequence"/>
</dbReference>
<feature type="compositionally biased region" description="Basic and acidic residues" evidence="1">
    <location>
        <begin position="75"/>
        <end position="95"/>
    </location>
</feature>
<evidence type="ECO:0000313" key="2">
    <source>
        <dbReference type="EMBL" id="KYN03731.1"/>
    </source>
</evidence>
<name>A0A195CSR0_9HYME</name>
<feature type="compositionally biased region" description="Low complexity" evidence="1">
    <location>
        <begin position="120"/>
        <end position="133"/>
    </location>
</feature>
<keyword evidence="3" id="KW-1185">Reference proteome</keyword>